<protein>
    <recommendedName>
        <fullName evidence="1">NodB homology domain-containing protein</fullName>
    </recommendedName>
</protein>
<dbReference type="SUPFAM" id="SSF88713">
    <property type="entry name" value="Glycoside hydrolase/deacetylase"/>
    <property type="match status" value="1"/>
</dbReference>
<proteinExistence type="predicted"/>
<evidence type="ECO:0000313" key="2">
    <source>
        <dbReference type="EMBL" id="GAG41363.1"/>
    </source>
</evidence>
<gene>
    <name evidence="2" type="ORF">S01H1_64295</name>
</gene>
<reference evidence="2" key="1">
    <citation type="journal article" date="2014" name="Front. Microbiol.">
        <title>High frequency of phylogenetically diverse reductive dehalogenase-homologous genes in deep subseafloor sedimentary metagenomes.</title>
        <authorList>
            <person name="Kawai M."/>
            <person name="Futagami T."/>
            <person name="Toyoda A."/>
            <person name="Takaki Y."/>
            <person name="Nishi S."/>
            <person name="Hori S."/>
            <person name="Arai W."/>
            <person name="Tsubouchi T."/>
            <person name="Morono Y."/>
            <person name="Uchiyama I."/>
            <person name="Ito T."/>
            <person name="Fujiyama A."/>
            <person name="Inagaki F."/>
            <person name="Takami H."/>
        </authorList>
    </citation>
    <scope>NUCLEOTIDE SEQUENCE</scope>
    <source>
        <strain evidence="2">Expedition CK06-06</strain>
    </source>
</reference>
<dbReference type="PANTHER" id="PTHR47561:SF1">
    <property type="entry name" value="POLYSACCHARIDE DEACETYLASE FAMILY PROTEIN (AFU_ORTHOLOGUE AFUA_6G05030)"/>
    <property type="match status" value="1"/>
</dbReference>
<feature type="non-terminal residue" evidence="2">
    <location>
        <position position="135"/>
    </location>
</feature>
<dbReference type="EMBL" id="BARS01042371">
    <property type="protein sequence ID" value="GAG41363.1"/>
    <property type="molecule type" value="Genomic_DNA"/>
</dbReference>
<dbReference type="Gene3D" id="3.20.20.370">
    <property type="entry name" value="Glycoside hydrolase/deacetylase"/>
    <property type="match status" value="1"/>
</dbReference>
<dbReference type="PROSITE" id="PS51677">
    <property type="entry name" value="NODB"/>
    <property type="match status" value="1"/>
</dbReference>
<evidence type="ECO:0000259" key="1">
    <source>
        <dbReference type="PROSITE" id="PS51677"/>
    </source>
</evidence>
<dbReference type="GO" id="GO:0016810">
    <property type="term" value="F:hydrolase activity, acting on carbon-nitrogen (but not peptide) bonds"/>
    <property type="evidence" value="ECO:0007669"/>
    <property type="project" value="InterPro"/>
</dbReference>
<dbReference type="Pfam" id="PF01522">
    <property type="entry name" value="Polysacc_deac_1"/>
    <property type="match status" value="1"/>
</dbReference>
<feature type="domain" description="NodB homology" evidence="1">
    <location>
        <begin position="15"/>
        <end position="135"/>
    </location>
</feature>
<dbReference type="InterPro" id="IPR002509">
    <property type="entry name" value="NODB_dom"/>
</dbReference>
<accession>X0XXN5</accession>
<dbReference type="GO" id="GO:0005975">
    <property type="term" value="P:carbohydrate metabolic process"/>
    <property type="evidence" value="ECO:0007669"/>
    <property type="project" value="InterPro"/>
</dbReference>
<organism evidence="2">
    <name type="scientific">marine sediment metagenome</name>
    <dbReference type="NCBI Taxonomy" id="412755"/>
    <lineage>
        <taxon>unclassified sequences</taxon>
        <taxon>metagenomes</taxon>
        <taxon>ecological metagenomes</taxon>
    </lineage>
</organism>
<name>X0XXN5_9ZZZZ</name>
<dbReference type="PANTHER" id="PTHR47561">
    <property type="entry name" value="POLYSACCHARIDE DEACETYLASE FAMILY PROTEIN (AFU_ORTHOLOGUE AFUA_6G05030)"/>
    <property type="match status" value="1"/>
</dbReference>
<comment type="caution">
    <text evidence="2">The sequence shown here is derived from an EMBL/GenBank/DDBJ whole genome shotgun (WGS) entry which is preliminary data.</text>
</comment>
<dbReference type="AlphaFoldDB" id="X0XXN5"/>
<sequence length="135" mass="15804">MTFDVEEWFHAHNLEIPQQRWDDYPSRLDRPIDEILSLLDRYDTRATFFVLGWVASRHPSIVRRIHCAGHEIASHGHEHRPITDQSRAEFTEDVRRSKAILEDQIGQSINGYRAPSYSLGPETEWAFDVLEELGF</sequence>
<dbReference type="InterPro" id="IPR011330">
    <property type="entry name" value="Glyco_hydro/deAcase_b/a-brl"/>
</dbReference>